<dbReference type="SUPFAM" id="SSF52788">
    <property type="entry name" value="Phosphotyrosine protein phosphatases I"/>
    <property type="match status" value="1"/>
</dbReference>
<comment type="caution">
    <text evidence="4">The sequence shown here is derived from an EMBL/GenBank/DDBJ whole genome shotgun (WGS) entry which is preliminary data.</text>
</comment>
<dbReference type="STRING" id="276.THFILI_06200"/>
<evidence type="ECO:0000256" key="1">
    <source>
        <dbReference type="ARBA" id="ARBA00022849"/>
    </source>
</evidence>
<dbReference type="GO" id="GO:0046685">
    <property type="term" value="P:response to arsenic-containing substance"/>
    <property type="evidence" value="ECO:0007669"/>
    <property type="project" value="UniProtKB-KW"/>
</dbReference>
<dbReference type="SMART" id="SM00226">
    <property type="entry name" value="LMWPc"/>
    <property type="match status" value="1"/>
</dbReference>
<dbReference type="RefSeq" id="WP_038060825.1">
    <property type="nucleotide sequence ID" value="NZ_JPSL02000039.1"/>
</dbReference>
<proteinExistence type="predicted"/>
<dbReference type="Pfam" id="PF01451">
    <property type="entry name" value="LMWPc"/>
    <property type="match status" value="1"/>
</dbReference>
<gene>
    <name evidence="4" type="ORF">THFILI_06200</name>
</gene>
<dbReference type="EMBL" id="JPSL02000039">
    <property type="protein sequence ID" value="KGQ22905.1"/>
    <property type="molecule type" value="Genomic_DNA"/>
</dbReference>
<accession>A0A0A2WX80</accession>
<dbReference type="PATRIC" id="fig|276.5.peg.236"/>
<sequence>MRVLVLCTHNSARSQMAEGWLRRWARELELDLEVHSAGTEKTRVKPEAVQVMAEVGVDLSGHASKTLDEVPDPWNFGLVLTVCDAAKEACPAYPARTQKRHVSFPDPSGKPLEEWRRVRDALGRMTRYLAEALKEGRIPSDEELSRAAGLKDGPLGPPPAPGSP</sequence>
<dbReference type="AlphaFoldDB" id="A0A0A2WX80"/>
<name>A0A0A2WX80_THEFI</name>
<keyword evidence="5" id="KW-1185">Reference proteome</keyword>
<dbReference type="OrthoDB" id="9784339at2"/>
<feature type="compositionally biased region" description="Pro residues" evidence="2">
    <location>
        <begin position="155"/>
        <end position="164"/>
    </location>
</feature>
<evidence type="ECO:0000313" key="5">
    <source>
        <dbReference type="Proteomes" id="UP000030364"/>
    </source>
</evidence>
<dbReference type="PANTHER" id="PTHR43428:SF1">
    <property type="entry name" value="ARSENATE REDUCTASE"/>
    <property type="match status" value="1"/>
</dbReference>
<keyword evidence="1" id="KW-0059">Arsenical resistance</keyword>
<evidence type="ECO:0000259" key="3">
    <source>
        <dbReference type="SMART" id="SM00226"/>
    </source>
</evidence>
<feature type="compositionally biased region" description="Basic and acidic residues" evidence="2">
    <location>
        <begin position="135"/>
        <end position="145"/>
    </location>
</feature>
<dbReference type="CDD" id="cd16345">
    <property type="entry name" value="LMWP_ArsC"/>
    <property type="match status" value="1"/>
</dbReference>
<reference evidence="4 5" key="1">
    <citation type="journal article" date="2015" name="Genome Announc.">
        <title>Draft Genome Sequence of the Thermophile Thermus filiformis ATCC 43280, Producer of Carotenoid-(Di)glucoside-Branched Fatty Acid (Di)esters and Source of Hyperthermostable Enzymes of Biotechnological Interest.</title>
        <authorList>
            <person name="Mandelli F."/>
            <person name="Oliveira Ramires B."/>
            <person name="Couger M.B."/>
            <person name="Paixao D.A."/>
            <person name="Camilo C.M."/>
            <person name="Polikarpov I."/>
            <person name="Prade R."/>
            <person name="Riano-Pachon D.M."/>
            <person name="Squina F.M."/>
        </authorList>
    </citation>
    <scope>NUCLEOTIDE SEQUENCE [LARGE SCALE GENOMIC DNA]</scope>
    <source>
        <strain evidence="4 5">ATCC 43280</strain>
    </source>
</reference>
<dbReference type="InterPro" id="IPR036196">
    <property type="entry name" value="Ptyr_pPase_sf"/>
</dbReference>
<evidence type="ECO:0000256" key="2">
    <source>
        <dbReference type="SAM" id="MobiDB-lite"/>
    </source>
</evidence>
<protein>
    <submittedName>
        <fullName evidence="4">Arsenate reductase</fullName>
    </submittedName>
</protein>
<dbReference type="Gene3D" id="3.40.50.2300">
    <property type="match status" value="1"/>
</dbReference>
<dbReference type="Proteomes" id="UP000030364">
    <property type="component" value="Unassembled WGS sequence"/>
</dbReference>
<feature type="region of interest" description="Disordered" evidence="2">
    <location>
        <begin position="135"/>
        <end position="164"/>
    </location>
</feature>
<dbReference type="InterPro" id="IPR023485">
    <property type="entry name" value="Ptyr_pPase"/>
</dbReference>
<feature type="domain" description="Phosphotyrosine protein phosphatase I" evidence="3">
    <location>
        <begin position="1"/>
        <end position="132"/>
    </location>
</feature>
<organism evidence="4 5">
    <name type="scientific">Thermus filiformis</name>
    <dbReference type="NCBI Taxonomy" id="276"/>
    <lineage>
        <taxon>Bacteria</taxon>
        <taxon>Thermotogati</taxon>
        <taxon>Deinococcota</taxon>
        <taxon>Deinococci</taxon>
        <taxon>Thermales</taxon>
        <taxon>Thermaceae</taxon>
        <taxon>Thermus</taxon>
    </lineage>
</organism>
<evidence type="ECO:0000313" key="4">
    <source>
        <dbReference type="EMBL" id="KGQ22905.1"/>
    </source>
</evidence>
<dbReference type="PANTHER" id="PTHR43428">
    <property type="entry name" value="ARSENATE REDUCTASE"/>
    <property type="match status" value="1"/>
</dbReference>